<evidence type="ECO:0000313" key="4">
    <source>
        <dbReference type="Proteomes" id="UP000275069"/>
    </source>
</evidence>
<dbReference type="OrthoDB" id="4978043at2"/>
<feature type="signal peptide" evidence="2">
    <location>
        <begin position="1"/>
        <end position="24"/>
    </location>
</feature>
<dbReference type="Proteomes" id="UP000275069">
    <property type="component" value="Chromosome"/>
</dbReference>
<feature type="compositionally biased region" description="Low complexity" evidence="1">
    <location>
        <begin position="31"/>
        <end position="53"/>
    </location>
</feature>
<sequence length="292" mass="29749">MLAVAVAAAVTIALAGCFAAPSHAKTTAHSPTVHVTATPSATPTPSLTPTEAPNPAMSHLATPEPASTPVPAPTLTPVPAGTVVAQGDVASPKGSIHYHYRVVANGDNTYSAQYSGFTSTVPVPVSATLIDIPPKVGDGLTWHGVGDHQLGGPTSSATSTTASLGSVGQPKYLTTLVTYSSVASPDGVPIELGPNKVLAVNTLHWSIPVRQSNVHPVDGGARTYAAGAVTAKTASGAPKSYKVADGDVTSVVAARFGISVEDLIWLNKNLEVFGAQQYLYEDTTLNLDPDSL</sequence>
<evidence type="ECO:0000313" key="3">
    <source>
        <dbReference type="EMBL" id="AYG05059.1"/>
    </source>
</evidence>
<evidence type="ECO:0000256" key="2">
    <source>
        <dbReference type="SAM" id="SignalP"/>
    </source>
</evidence>
<evidence type="ECO:0000256" key="1">
    <source>
        <dbReference type="SAM" id="MobiDB-lite"/>
    </source>
</evidence>
<feature type="chain" id="PRO_5017202957" evidence="2">
    <location>
        <begin position="25"/>
        <end position="292"/>
    </location>
</feature>
<protein>
    <submittedName>
        <fullName evidence="3">LysM domain-containing protein</fullName>
    </submittedName>
</protein>
<keyword evidence="2" id="KW-0732">Signal</keyword>
<dbReference type="KEGG" id="gry:D7I44_17080"/>
<dbReference type="InterPro" id="IPR036779">
    <property type="entry name" value="LysM_dom_sf"/>
</dbReference>
<dbReference type="Gene3D" id="3.10.350.10">
    <property type="entry name" value="LysM domain"/>
    <property type="match status" value="1"/>
</dbReference>
<name>A0A387BVX6_9MICO</name>
<dbReference type="AlphaFoldDB" id="A0A387BVX6"/>
<organism evidence="3 4">
    <name type="scientific">Gryllotalpicola protaetiae</name>
    <dbReference type="NCBI Taxonomy" id="2419771"/>
    <lineage>
        <taxon>Bacteria</taxon>
        <taxon>Bacillati</taxon>
        <taxon>Actinomycetota</taxon>
        <taxon>Actinomycetes</taxon>
        <taxon>Micrococcales</taxon>
        <taxon>Microbacteriaceae</taxon>
        <taxon>Gryllotalpicola</taxon>
    </lineage>
</organism>
<accession>A0A387BVX6</accession>
<gene>
    <name evidence="3" type="ORF">D7I44_17080</name>
</gene>
<reference evidence="3 4" key="1">
    <citation type="submission" date="2018-09" db="EMBL/GenBank/DDBJ databases">
        <title>Genome sequencing of strain 2DFW10M-5.</title>
        <authorList>
            <person name="Heo J."/>
            <person name="Kim S.-J."/>
            <person name="Kwon S.-W."/>
        </authorList>
    </citation>
    <scope>NUCLEOTIDE SEQUENCE [LARGE SCALE GENOMIC DNA]</scope>
    <source>
        <strain evidence="3 4">2DFW10M-5</strain>
    </source>
</reference>
<feature type="region of interest" description="Disordered" evidence="1">
    <location>
        <begin position="28"/>
        <end position="74"/>
    </location>
</feature>
<dbReference type="EMBL" id="CP032624">
    <property type="protein sequence ID" value="AYG05059.1"/>
    <property type="molecule type" value="Genomic_DNA"/>
</dbReference>
<proteinExistence type="predicted"/>
<keyword evidence="4" id="KW-1185">Reference proteome</keyword>